<sequence length="261" mass="27769">MHRRFVRATAHEGRCVNLRVHFDTWSTLMIDAASSQPMRPGAAPLGRDPGAPLVPGAGETMDDDGHQQLHLCAMAAYASTLDHVRVLLGGSAASLSIRRLPAGMRGAPLQALGLRLLALPDHERQPAIDAFLRAAEEVPAERRGAGLQQLIDAARTGTRGLEQRERDAMRHAEAAVRRGDNVCNACQCHGVTLRDLRLALEMLAVRCHAGPAVAAGAGVAKVAALHGISLPGPLAMLASMRSPVHPRRKTGIVHRPASMSQ</sequence>
<dbReference type="EMBL" id="JAMKFE010000012">
    <property type="protein sequence ID" value="MCM5681446.1"/>
    <property type="molecule type" value="Genomic_DNA"/>
</dbReference>
<evidence type="ECO:0000313" key="2">
    <source>
        <dbReference type="Proteomes" id="UP001165541"/>
    </source>
</evidence>
<accession>A0ABT0YRS2</accession>
<organism evidence="1 2">
    <name type="scientific">Caldimonas mangrovi</name>
    <dbReference type="NCBI Taxonomy" id="2944811"/>
    <lineage>
        <taxon>Bacteria</taxon>
        <taxon>Pseudomonadati</taxon>
        <taxon>Pseudomonadota</taxon>
        <taxon>Betaproteobacteria</taxon>
        <taxon>Burkholderiales</taxon>
        <taxon>Sphaerotilaceae</taxon>
        <taxon>Caldimonas</taxon>
    </lineage>
</organism>
<keyword evidence="2" id="KW-1185">Reference proteome</keyword>
<proteinExistence type="predicted"/>
<dbReference type="RefSeq" id="WP_251779929.1">
    <property type="nucleotide sequence ID" value="NZ_JAMKFE010000012.1"/>
</dbReference>
<name>A0ABT0YRS2_9BURK</name>
<evidence type="ECO:0000313" key="1">
    <source>
        <dbReference type="EMBL" id="MCM5681446.1"/>
    </source>
</evidence>
<comment type="caution">
    <text evidence="1">The sequence shown here is derived from an EMBL/GenBank/DDBJ whole genome shotgun (WGS) entry which is preliminary data.</text>
</comment>
<reference evidence="1" key="1">
    <citation type="submission" date="2022-05" db="EMBL/GenBank/DDBJ databases">
        <title>Schlegelella sp. nov., isolated from mangrove soil.</title>
        <authorList>
            <person name="Liu Y."/>
            <person name="Ge X."/>
            <person name="Liu W."/>
        </authorList>
    </citation>
    <scope>NUCLEOTIDE SEQUENCE</scope>
    <source>
        <strain evidence="1">S2-27</strain>
    </source>
</reference>
<dbReference type="Proteomes" id="UP001165541">
    <property type="component" value="Unassembled WGS sequence"/>
</dbReference>
<protein>
    <submittedName>
        <fullName evidence="1">Uncharacterized protein</fullName>
    </submittedName>
</protein>
<gene>
    <name evidence="1" type="ORF">M8A51_18110</name>
</gene>